<protein>
    <recommendedName>
        <fullName evidence="1">Hint domain-containing protein</fullName>
    </recommendedName>
</protein>
<dbReference type="eggNOG" id="COG3209">
    <property type="taxonomic scope" value="Bacteria"/>
</dbReference>
<dbReference type="InterPro" id="IPR003587">
    <property type="entry name" value="Hint_dom_N"/>
</dbReference>
<dbReference type="InterPro" id="IPR005506">
    <property type="entry name" value="DUF312_ALF"/>
</dbReference>
<gene>
    <name evidence="2" type="ordered locus">SVEN_0150</name>
</gene>
<dbReference type="InterPro" id="IPR036844">
    <property type="entry name" value="Hint_dom_sf"/>
</dbReference>
<evidence type="ECO:0000259" key="1">
    <source>
        <dbReference type="SMART" id="SM00306"/>
    </source>
</evidence>
<evidence type="ECO:0000313" key="3">
    <source>
        <dbReference type="Proteomes" id="UP000006854"/>
    </source>
</evidence>
<feature type="domain" description="Hint" evidence="1">
    <location>
        <begin position="1089"/>
        <end position="1190"/>
    </location>
</feature>
<dbReference type="PANTHER" id="PTHR23242:SF9">
    <property type="entry name" value="TRANSCRIPTION FACTOR HOXA13"/>
    <property type="match status" value="1"/>
</dbReference>
<dbReference type="NCBIfam" id="TIGR01443">
    <property type="entry name" value="intein_Cterm"/>
    <property type="match status" value="1"/>
</dbReference>
<dbReference type="Pfam" id="PF07591">
    <property type="entry name" value="PT-HINT"/>
    <property type="match status" value="1"/>
</dbReference>
<dbReference type="Gene3D" id="2.170.16.10">
    <property type="entry name" value="Hedgehog/Intein (Hint) domain"/>
    <property type="match status" value="1"/>
</dbReference>
<dbReference type="CDD" id="cd00081">
    <property type="entry name" value="Hint"/>
    <property type="match status" value="1"/>
</dbReference>
<dbReference type="SUPFAM" id="SSF51294">
    <property type="entry name" value="Hedgehog/intein (Hint) domain"/>
    <property type="match status" value="1"/>
</dbReference>
<keyword evidence="3" id="KW-1185">Reference proteome</keyword>
<dbReference type="STRING" id="953739.SVEN_0150"/>
<dbReference type="PROSITE" id="PS50818">
    <property type="entry name" value="INTEIN_C_TER"/>
    <property type="match status" value="1"/>
</dbReference>
<dbReference type="InterPro" id="IPR030934">
    <property type="entry name" value="Intein_C"/>
</dbReference>
<reference evidence="2 3" key="1">
    <citation type="journal article" date="2011" name="BMC Genomics">
        <title>Genome-wide analysis of the role of GlnR in Streptomyces venezuelae provides new insights into global nitrogen regulation in actinomycetes.</title>
        <authorList>
            <person name="Pullan S.T."/>
            <person name="Bibb M.J."/>
            <person name="Merrick M."/>
        </authorList>
    </citation>
    <scope>NUCLEOTIDE SEQUENCE [LARGE SCALE GENOMIC DNA]</scope>
    <source>
        <strain evidence="2">ATCC 10712</strain>
    </source>
</reference>
<dbReference type="Proteomes" id="UP000006854">
    <property type="component" value="Chromosome"/>
</dbReference>
<dbReference type="PATRIC" id="fig|953739.5.peg.4576"/>
<dbReference type="KEGG" id="sve:SVEN_0150"/>
<sequence length="1367" mass="143745">MRLKTPQRSSGRGRRALSGPGLLGRGLLPIALVAGLVSATPAAAEGPVAPPLTARQQVVQLWQNGGPAVKSASGAALVGDDEQIRKYLAEGQKVAEQLDLREAALKLVTEAGAGVSEAAAKALEGTPEELATFMRTGWQQPLADDQRVEAARAVESGGPGVREVGNAAMRGSIDDIRAFLTEGQYKQRDDDARVRVAQIELTGGPATKRAAGEALRAGIAEIREFLMYGQHITHAQDRELATIQDLEAQTKDAGIAAAKAKQTAQEESEKAKTAARLAKLETAKAAAESALAKTDAVRAKDAARRAAESSRRAASAARTAITAARAANAAAQAAAMAADNAAGAALQASKATTRAWEAAGSAEDHEQAAAYADEAAAVASRIADSTDAVKETARQLQLVMQATYDAIKDMHLSADEAMQSAKWAKESGVEYGAAQAAAAATRRHAAEAKRAADAAVAYAADAANAAGDAAAAARSAAGHARKAAAAARAAAGHAGDAQEAANRAKTAAAGALTAAQTAEAAVKQAETVQVTARKTEAEEIAARTRTLVNEARDASEIYNEAKAEIVRVSQQAVKLDIDFMQLADQARQPGANPALIATTGRKMALIAMQTRGPWSRAAAEAALAGDDATVVAYASTGWKSADAQDERELVNNLAQTGAYEDLRKAAVTALAGTPAQVHTFLTTGQYQAAAADNRIAVSRIAEAGGTGVKEEAKKALDNPDPKALDTFLTSGQHQARLEDDRVKVSAHAEGGTPEVKAAAEAALASPDTNLRTFLESGLYRAQRRDQLNAAHVAQVKAIIAGASQIAARAYEDAYHAAESAALAQGYADQAREHANTAAAYANTAAGWADQAAQSATSARNSANAAAASASTARAAEKRAADAVRRADNSVTAAGASFKAALGYAEDAFRAAEEARISAVNAGASSESAQVTHNETIDRYMRDQYQKAVQEKLRAEAEQKRKLIKLGFGIVNFLLTKQLPADTPLGVRLDAIHFGLDILGMVPVFGEVADGLNCGMYAMEGTVEYFHPIGREGAWLDAGLACASMIPIGGWATTPFKFARYAEKYGPDAKKLFDDFSNLLKKAPSCPGMKNSFPAGTRVLMGDRTTKPIEQIRVGDTVQAADPVTGASGPRRVEATVYTPDDRDFTDITLSAARGEGKVTATDHHPFWSEKTRTWTDAADLNAGDTLRTATGDIVQVEKVHRWKTLQPAYNLSVNDLHTYFVLAGATSVLVHNTTPCPNLFDIHVEADGKLYNGWQHVLARHIKGSPENTKEKTFFHLEGRDGPLSQGDLDDIAELIRETVEDGISFPNTGVNPDGSLRDGTKYQLDFGDEVIGRNHDGVDLHHIEVIVAPDGTLRTAYPILSRHYRG</sequence>
<dbReference type="Pfam" id="PF03752">
    <property type="entry name" value="ALF"/>
    <property type="match status" value="8"/>
</dbReference>
<organism evidence="2 3">
    <name type="scientific">Streptomyces venezuelae (strain ATCC 10712 / CBS 650.69 / DSM 40230 / JCM 4526 / NBRC 13096 / PD 04745)</name>
    <dbReference type="NCBI Taxonomy" id="953739"/>
    <lineage>
        <taxon>Bacteria</taxon>
        <taxon>Bacillati</taxon>
        <taxon>Actinomycetota</taxon>
        <taxon>Actinomycetes</taxon>
        <taxon>Kitasatosporales</taxon>
        <taxon>Streptomycetaceae</taxon>
        <taxon>Streptomyces</taxon>
    </lineage>
</organism>
<proteinExistence type="predicted"/>
<accession>F2R4G1</accession>
<dbReference type="GeneID" id="93985199"/>
<dbReference type="RefSeq" id="WP_015031358.1">
    <property type="nucleotide sequence ID" value="NC_018750.1"/>
</dbReference>
<evidence type="ECO:0000313" key="2">
    <source>
        <dbReference type="EMBL" id="CCA53438.1"/>
    </source>
</evidence>
<dbReference type="HOGENOM" id="CLU_004807_0_0_11"/>
<dbReference type="PANTHER" id="PTHR23242">
    <property type="entry name" value="TRANSCRIPTION FACTOR HOXA13"/>
    <property type="match status" value="1"/>
</dbReference>
<dbReference type="EMBL" id="FR845719">
    <property type="protein sequence ID" value="CCA53438.1"/>
    <property type="molecule type" value="Genomic_DNA"/>
</dbReference>
<name>F2R4G1_STRVP</name>
<dbReference type="CDD" id="cd20745">
    <property type="entry name" value="FIX_RhsA_AHH_HNH-like"/>
    <property type="match status" value="1"/>
</dbReference>
<dbReference type="SMART" id="SM00306">
    <property type="entry name" value="HintN"/>
    <property type="match status" value="1"/>
</dbReference>